<dbReference type="AlphaFoldDB" id="A0AAJ7L8D0"/>
<evidence type="ECO:0000256" key="2">
    <source>
        <dbReference type="ARBA" id="ARBA00007193"/>
    </source>
</evidence>
<proteinExistence type="inferred from homology"/>
<evidence type="ECO:0000256" key="9">
    <source>
        <dbReference type="ARBA" id="ARBA00023136"/>
    </source>
</evidence>
<evidence type="ECO:0000256" key="3">
    <source>
        <dbReference type="ARBA" id="ARBA00022448"/>
    </source>
</evidence>
<evidence type="ECO:0000313" key="13">
    <source>
        <dbReference type="Proteomes" id="UP000694867"/>
    </source>
</evidence>
<protein>
    <submittedName>
        <fullName evidence="14">Amiloride-sensitive sodium channel subunit alpha-like</fullName>
    </submittedName>
</protein>
<keyword evidence="4 12" id="KW-0894">Sodium channel</keyword>
<organism evidence="13 14">
    <name type="scientific">Galendromus occidentalis</name>
    <name type="common">western predatory mite</name>
    <dbReference type="NCBI Taxonomy" id="34638"/>
    <lineage>
        <taxon>Eukaryota</taxon>
        <taxon>Metazoa</taxon>
        <taxon>Ecdysozoa</taxon>
        <taxon>Arthropoda</taxon>
        <taxon>Chelicerata</taxon>
        <taxon>Arachnida</taxon>
        <taxon>Acari</taxon>
        <taxon>Parasitiformes</taxon>
        <taxon>Mesostigmata</taxon>
        <taxon>Gamasina</taxon>
        <taxon>Phytoseioidea</taxon>
        <taxon>Phytoseiidae</taxon>
        <taxon>Typhlodrominae</taxon>
        <taxon>Galendromus</taxon>
    </lineage>
</organism>
<evidence type="ECO:0000313" key="14">
    <source>
        <dbReference type="RefSeq" id="XP_018497646.1"/>
    </source>
</evidence>
<keyword evidence="6" id="KW-1133">Transmembrane helix</keyword>
<comment type="similarity">
    <text evidence="2 12">Belongs to the amiloride-sensitive sodium channel (TC 1.A.6) family.</text>
</comment>
<keyword evidence="10 12" id="KW-0739">Sodium transport</keyword>
<evidence type="ECO:0000256" key="6">
    <source>
        <dbReference type="ARBA" id="ARBA00022989"/>
    </source>
</evidence>
<dbReference type="PANTHER" id="PTHR11690">
    <property type="entry name" value="AMILORIDE-SENSITIVE SODIUM CHANNEL-RELATED"/>
    <property type="match status" value="1"/>
</dbReference>
<keyword evidence="5 12" id="KW-0812">Transmembrane</keyword>
<dbReference type="GeneID" id="108865263"/>
<keyword evidence="9" id="KW-0472">Membrane</keyword>
<name>A0AAJ7L8D0_9ACAR</name>
<dbReference type="Pfam" id="PF00858">
    <property type="entry name" value="ASC"/>
    <property type="match status" value="1"/>
</dbReference>
<evidence type="ECO:0000256" key="8">
    <source>
        <dbReference type="ARBA" id="ARBA00023065"/>
    </source>
</evidence>
<evidence type="ECO:0000256" key="12">
    <source>
        <dbReference type="RuleBase" id="RU000679"/>
    </source>
</evidence>
<gene>
    <name evidence="14" type="primary">LOC108865263</name>
</gene>
<dbReference type="KEGG" id="goe:108865263"/>
<reference evidence="14" key="1">
    <citation type="submission" date="2025-08" db="UniProtKB">
        <authorList>
            <consortium name="RefSeq"/>
        </authorList>
    </citation>
    <scope>IDENTIFICATION</scope>
</reference>
<evidence type="ECO:0000256" key="1">
    <source>
        <dbReference type="ARBA" id="ARBA00004141"/>
    </source>
</evidence>
<keyword evidence="3 12" id="KW-0813">Transport</keyword>
<keyword evidence="7" id="KW-0915">Sodium</keyword>
<sequence>MFFIQFIGIYKHYKEFNFAISVEEEYRENIVFPGVTICLDAWMDSVRTCAYTNNRCSRSDMTYSIGLYYVQTNPELRKFGAFPPSDLFDCTMKHPSCKSFKCKDAMRATYFRMPSQLCYTVDVTQYQNKVVSTCPYPWMYELELKYKLNRSRVITFMPTNVFPLVVHAPNSAPPDRLTAITMQPGAVFEVAMKQQRIRRLKAPYKSKCVDYGALGYKQEFGGYLNFDLCLQNCSMHLELKRCGCIRSAHEYAGHQRYPICNFTYGDSCGHMMYASDVYKVCEKICGMPCEQISYDLKLVSLGLESGSTSDKKNKFTLKLSFGSDAEEVTKYVPAFTYTECLAYIGAYMGTWIGIAYLDTLLSFESWYATNKRFIKHSMKSYVGMLVAPTPEPPMTGQGDATMDPE</sequence>
<keyword evidence="11 12" id="KW-0407">Ion channel</keyword>
<evidence type="ECO:0000256" key="7">
    <source>
        <dbReference type="ARBA" id="ARBA00023053"/>
    </source>
</evidence>
<dbReference type="GO" id="GO:0005886">
    <property type="term" value="C:plasma membrane"/>
    <property type="evidence" value="ECO:0007669"/>
    <property type="project" value="TreeGrafter"/>
</dbReference>
<dbReference type="InterPro" id="IPR001873">
    <property type="entry name" value="ENaC"/>
</dbReference>
<evidence type="ECO:0000256" key="5">
    <source>
        <dbReference type="ARBA" id="ARBA00022692"/>
    </source>
</evidence>
<dbReference type="RefSeq" id="XP_018497646.1">
    <property type="nucleotide sequence ID" value="XM_018642130.1"/>
</dbReference>
<keyword evidence="13" id="KW-1185">Reference proteome</keyword>
<evidence type="ECO:0000256" key="10">
    <source>
        <dbReference type="ARBA" id="ARBA00023201"/>
    </source>
</evidence>
<evidence type="ECO:0000256" key="11">
    <source>
        <dbReference type="ARBA" id="ARBA00023303"/>
    </source>
</evidence>
<comment type="subcellular location">
    <subcellularLocation>
        <location evidence="1">Membrane</location>
        <topology evidence="1">Multi-pass membrane protein</topology>
    </subcellularLocation>
</comment>
<dbReference type="GO" id="GO:0015280">
    <property type="term" value="F:ligand-gated sodium channel activity"/>
    <property type="evidence" value="ECO:0007669"/>
    <property type="project" value="TreeGrafter"/>
</dbReference>
<accession>A0AAJ7L8D0</accession>
<evidence type="ECO:0000256" key="4">
    <source>
        <dbReference type="ARBA" id="ARBA00022461"/>
    </source>
</evidence>
<keyword evidence="8 12" id="KW-0406">Ion transport</keyword>
<dbReference type="PANTHER" id="PTHR11690:SF248">
    <property type="entry name" value="PICKPOCKET 17, ISOFORM A"/>
    <property type="match status" value="1"/>
</dbReference>
<dbReference type="Proteomes" id="UP000694867">
    <property type="component" value="Unplaced"/>
</dbReference>